<evidence type="ECO:0008006" key="6">
    <source>
        <dbReference type="Google" id="ProtNLM"/>
    </source>
</evidence>
<dbReference type="GO" id="GO:0005634">
    <property type="term" value="C:nucleus"/>
    <property type="evidence" value="ECO:0007669"/>
    <property type="project" value="TreeGrafter"/>
</dbReference>
<dbReference type="PANTHER" id="PTHR45626">
    <property type="entry name" value="TRANSCRIPTION TERMINATION FACTOR 2-RELATED"/>
    <property type="match status" value="1"/>
</dbReference>
<organism evidence="4 5">
    <name type="scientific">Emiliania huxleyi (strain CCMP1516)</name>
    <dbReference type="NCBI Taxonomy" id="280463"/>
    <lineage>
        <taxon>Eukaryota</taxon>
        <taxon>Haptista</taxon>
        <taxon>Haptophyta</taxon>
        <taxon>Prymnesiophyceae</taxon>
        <taxon>Isochrysidales</taxon>
        <taxon>Noelaerhabdaceae</taxon>
        <taxon>Emiliania</taxon>
    </lineage>
</organism>
<dbReference type="Proteomes" id="UP000013827">
    <property type="component" value="Unassembled WGS sequence"/>
</dbReference>
<keyword evidence="1" id="KW-0547">Nucleotide-binding</keyword>
<dbReference type="PaxDb" id="2903-EOD20973"/>
<reference evidence="4" key="2">
    <citation type="submission" date="2024-10" db="UniProtKB">
        <authorList>
            <consortium name="EnsemblProtists"/>
        </authorList>
    </citation>
    <scope>IDENTIFICATION</scope>
</reference>
<evidence type="ECO:0000256" key="1">
    <source>
        <dbReference type="ARBA" id="ARBA00022741"/>
    </source>
</evidence>
<dbReference type="Gene3D" id="3.40.50.300">
    <property type="entry name" value="P-loop containing nucleotide triphosphate hydrolases"/>
    <property type="match status" value="1"/>
</dbReference>
<dbReference type="GO" id="GO:0006281">
    <property type="term" value="P:DNA repair"/>
    <property type="evidence" value="ECO:0007669"/>
    <property type="project" value="TreeGrafter"/>
</dbReference>
<name>A0A0D3JBT8_EMIH1</name>
<dbReference type="InterPro" id="IPR027417">
    <property type="entry name" value="P-loop_NTPase"/>
</dbReference>
<dbReference type="RefSeq" id="XP_005773402.1">
    <property type="nucleotide sequence ID" value="XM_005773345.1"/>
</dbReference>
<evidence type="ECO:0000256" key="3">
    <source>
        <dbReference type="ARBA" id="ARBA00022840"/>
    </source>
</evidence>
<dbReference type="STRING" id="2903.R1CE31"/>
<sequence length="50" mass="5617">QAVDRAHRIGQHRPVRVVRLSITGTVEERVLALQEKKRQIAAATLGDEDE</sequence>
<accession>A0A0D3JBT8</accession>
<evidence type="ECO:0000256" key="2">
    <source>
        <dbReference type="ARBA" id="ARBA00022801"/>
    </source>
</evidence>
<dbReference type="SUPFAM" id="SSF52540">
    <property type="entry name" value="P-loop containing nucleoside triphosphate hydrolases"/>
    <property type="match status" value="1"/>
</dbReference>
<dbReference type="AlphaFoldDB" id="A0A0D3JBT8"/>
<proteinExistence type="predicted"/>
<reference evidence="5" key="1">
    <citation type="journal article" date="2013" name="Nature">
        <title>Pan genome of the phytoplankton Emiliania underpins its global distribution.</title>
        <authorList>
            <person name="Read B.A."/>
            <person name="Kegel J."/>
            <person name="Klute M.J."/>
            <person name="Kuo A."/>
            <person name="Lefebvre S.C."/>
            <person name="Maumus F."/>
            <person name="Mayer C."/>
            <person name="Miller J."/>
            <person name="Monier A."/>
            <person name="Salamov A."/>
            <person name="Young J."/>
            <person name="Aguilar M."/>
            <person name="Claverie J.M."/>
            <person name="Frickenhaus S."/>
            <person name="Gonzalez K."/>
            <person name="Herman E.K."/>
            <person name="Lin Y.C."/>
            <person name="Napier J."/>
            <person name="Ogata H."/>
            <person name="Sarno A.F."/>
            <person name="Shmutz J."/>
            <person name="Schroeder D."/>
            <person name="de Vargas C."/>
            <person name="Verret F."/>
            <person name="von Dassow P."/>
            <person name="Valentin K."/>
            <person name="Van de Peer Y."/>
            <person name="Wheeler G."/>
            <person name="Dacks J.B."/>
            <person name="Delwiche C.F."/>
            <person name="Dyhrman S.T."/>
            <person name="Glockner G."/>
            <person name="John U."/>
            <person name="Richards T."/>
            <person name="Worden A.Z."/>
            <person name="Zhang X."/>
            <person name="Grigoriev I.V."/>
            <person name="Allen A.E."/>
            <person name="Bidle K."/>
            <person name="Borodovsky M."/>
            <person name="Bowler C."/>
            <person name="Brownlee C."/>
            <person name="Cock J.M."/>
            <person name="Elias M."/>
            <person name="Gladyshev V.N."/>
            <person name="Groth M."/>
            <person name="Guda C."/>
            <person name="Hadaegh A."/>
            <person name="Iglesias-Rodriguez M.D."/>
            <person name="Jenkins J."/>
            <person name="Jones B.M."/>
            <person name="Lawson T."/>
            <person name="Leese F."/>
            <person name="Lindquist E."/>
            <person name="Lobanov A."/>
            <person name="Lomsadze A."/>
            <person name="Malik S.B."/>
            <person name="Marsh M.E."/>
            <person name="Mackinder L."/>
            <person name="Mock T."/>
            <person name="Mueller-Roeber B."/>
            <person name="Pagarete A."/>
            <person name="Parker M."/>
            <person name="Probert I."/>
            <person name="Quesneville H."/>
            <person name="Raines C."/>
            <person name="Rensing S.A."/>
            <person name="Riano-Pachon D.M."/>
            <person name="Richier S."/>
            <person name="Rokitta S."/>
            <person name="Shiraiwa Y."/>
            <person name="Soanes D.M."/>
            <person name="van der Giezen M."/>
            <person name="Wahlund T.M."/>
            <person name="Williams B."/>
            <person name="Wilson W."/>
            <person name="Wolfe G."/>
            <person name="Wurch L.L."/>
        </authorList>
    </citation>
    <scope>NUCLEOTIDE SEQUENCE</scope>
</reference>
<evidence type="ECO:0000313" key="4">
    <source>
        <dbReference type="EnsemblProtists" id="EOD20973"/>
    </source>
</evidence>
<keyword evidence="3" id="KW-0067">ATP-binding</keyword>
<dbReference type="GO" id="GO:0016787">
    <property type="term" value="F:hydrolase activity"/>
    <property type="evidence" value="ECO:0007669"/>
    <property type="project" value="UniProtKB-KW"/>
</dbReference>
<dbReference type="GeneID" id="17266520"/>
<dbReference type="GO" id="GO:0008094">
    <property type="term" value="F:ATP-dependent activity, acting on DNA"/>
    <property type="evidence" value="ECO:0007669"/>
    <property type="project" value="TreeGrafter"/>
</dbReference>
<dbReference type="EnsemblProtists" id="EOD20973">
    <property type="protein sequence ID" value="EOD20973"/>
    <property type="gene ID" value="EMIHUDRAFT_59904"/>
</dbReference>
<dbReference type="eggNOG" id="KOG1001">
    <property type="taxonomic scope" value="Eukaryota"/>
</dbReference>
<dbReference type="HOGENOM" id="CLU_214037_0_0_1"/>
<dbReference type="InterPro" id="IPR050628">
    <property type="entry name" value="SNF2_RAD54_helicase_TF"/>
</dbReference>
<evidence type="ECO:0000313" key="5">
    <source>
        <dbReference type="Proteomes" id="UP000013827"/>
    </source>
</evidence>
<dbReference type="KEGG" id="ehx:EMIHUDRAFT_59904"/>
<keyword evidence="5" id="KW-1185">Reference proteome</keyword>
<dbReference type="GO" id="GO:0005524">
    <property type="term" value="F:ATP binding"/>
    <property type="evidence" value="ECO:0007669"/>
    <property type="project" value="UniProtKB-KW"/>
</dbReference>
<protein>
    <recommendedName>
        <fullName evidence="6">Helicase C-terminal domain-containing protein</fullName>
    </recommendedName>
</protein>
<keyword evidence="2" id="KW-0378">Hydrolase</keyword>